<name>A0A8B6G0L7_MYTGA</name>
<proteinExistence type="predicted"/>
<dbReference type="Pfam" id="PF24626">
    <property type="entry name" value="SH3_Tf2-1"/>
    <property type="match status" value="1"/>
</dbReference>
<evidence type="ECO:0000259" key="2">
    <source>
        <dbReference type="Pfam" id="PF24626"/>
    </source>
</evidence>
<evidence type="ECO:0000313" key="3">
    <source>
        <dbReference type="EMBL" id="VDI57047.1"/>
    </source>
</evidence>
<dbReference type="EMBL" id="UYJE01007684">
    <property type="protein sequence ID" value="VDI57047.1"/>
    <property type="molecule type" value="Genomic_DNA"/>
</dbReference>
<dbReference type="Proteomes" id="UP000596742">
    <property type="component" value="Unassembled WGS sequence"/>
</dbReference>
<evidence type="ECO:0000313" key="4">
    <source>
        <dbReference type="Proteomes" id="UP000596742"/>
    </source>
</evidence>
<dbReference type="InterPro" id="IPR056924">
    <property type="entry name" value="SH3_Tf2-1"/>
</dbReference>
<evidence type="ECO:0000256" key="1">
    <source>
        <dbReference type="SAM" id="MobiDB-lite"/>
    </source>
</evidence>
<keyword evidence="4" id="KW-1185">Reference proteome</keyword>
<reference evidence="3" key="1">
    <citation type="submission" date="2018-11" db="EMBL/GenBank/DDBJ databases">
        <authorList>
            <person name="Alioto T."/>
            <person name="Alioto T."/>
        </authorList>
    </citation>
    <scope>NUCLEOTIDE SEQUENCE</scope>
</reference>
<dbReference type="Gene3D" id="2.30.30.850">
    <property type="match status" value="1"/>
</dbReference>
<feature type="region of interest" description="Disordered" evidence="1">
    <location>
        <begin position="131"/>
        <end position="162"/>
    </location>
</feature>
<dbReference type="AlphaFoldDB" id="A0A8B6G0L7"/>
<gene>
    <name evidence="3" type="ORF">MGAL_10B059503</name>
</gene>
<feature type="domain" description="Tf2-1-like SH3-like" evidence="2">
    <location>
        <begin position="64"/>
        <end position="109"/>
    </location>
</feature>
<dbReference type="OrthoDB" id="6149191at2759"/>
<protein>
    <recommendedName>
        <fullName evidence="2">Tf2-1-like SH3-like domain-containing protein</fullName>
    </recommendedName>
</protein>
<feature type="compositionally biased region" description="Basic and acidic residues" evidence="1">
    <location>
        <begin position="142"/>
        <end position="162"/>
    </location>
</feature>
<sequence length="162" mass="19042">MPLPIDTALIPEELITQSPEKYMDQLINRIKIIQDIANSNLEEAQQKSKIYYDKSTKQPKFKVGDHVLLKVEKFQVGKKKKLEPKWTGPFSIIEQKHDLIYKLLNLQTIRPTKSFIHTKILKLYKDPSDFRPPPNRLINNDETDKDHDNNDQDIQDKSDEFI</sequence>
<organism evidence="3 4">
    <name type="scientific">Mytilus galloprovincialis</name>
    <name type="common">Mediterranean mussel</name>
    <dbReference type="NCBI Taxonomy" id="29158"/>
    <lineage>
        <taxon>Eukaryota</taxon>
        <taxon>Metazoa</taxon>
        <taxon>Spiralia</taxon>
        <taxon>Lophotrochozoa</taxon>
        <taxon>Mollusca</taxon>
        <taxon>Bivalvia</taxon>
        <taxon>Autobranchia</taxon>
        <taxon>Pteriomorphia</taxon>
        <taxon>Mytilida</taxon>
        <taxon>Mytiloidea</taxon>
        <taxon>Mytilidae</taxon>
        <taxon>Mytilinae</taxon>
        <taxon>Mytilus</taxon>
    </lineage>
</organism>
<accession>A0A8B6G0L7</accession>
<comment type="caution">
    <text evidence="3">The sequence shown here is derived from an EMBL/GenBank/DDBJ whole genome shotgun (WGS) entry which is preliminary data.</text>
</comment>